<sequence>QHGCGLDSLPVSRFLPEPSLAGIPVQTQLGMVPVPEGRAGWDPGNEELFPGRVGRAGMEFHPCIPGSAQGQAGHWGQWEVSLPWHWRFIVLSKLNFAMIL</sequence>
<evidence type="ECO:0000313" key="2">
    <source>
        <dbReference type="Proteomes" id="UP000694408"/>
    </source>
</evidence>
<keyword evidence="2" id="KW-1185">Reference proteome</keyword>
<reference evidence="1" key="2">
    <citation type="submission" date="2025-09" db="UniProtKB">
        <authorList>
            <consortium name="Ensembl"/>
        </authorList>
    </citation>
    <scope>IDENTIFICATION</scope>
</reference>
<organism evidence="1 2">
    <name type="scientific">Junco hyemalis</name>
    <name type="common">Dark-eyed junco</name>
    <dbReference type="NCBI Taxonomy" id="40217"/>
    <lineage>
        <taxon>Eukaryota</taxon>
        <taxon>Metazoa</taxon>
        <taxon>Chordata</taxon>
        <taxon>Craniata</taxon>
        <taxon>Vertebrata</taxon>
        <taxon>Euteleostomi</taxon>
        <taxon>Archelosauria</taxon>
        <taxon>Archosauria</taxon>
        <taxon>Dinosauria</taxon>
        <taxon>Saurischia</taxon>
        <taxon>Theropoda</taxon>
        <taxon>Coelurosauria</taxon>
        <taxon>Aves</taxon>
        <taxon>Neognathae</taxon>
        <taxon>Neoaves</taxon>
        <taxon>Telluraves</taxon>
        <taxon>Australaves</taxon>
        <taxon>Passeriformes</taxon>
        <taxon>Passerellidae</taxon>
        <taxon>Junco</taxon>
    </lineage>
</organism>
<dbReference type="Proteomes" id="UP000694408">
    <property type="component" value="Unplaced"/>
</dbReference>
<dbReference type="AlphaFoldDB" id="A0A8C5IIX9"/>
<proteinExistence type="predicted"/>
<accession>A0A8C5IIX9</accession>
<dbReference type="Ensembl" id="ENSJHYT00000005458.1">
    <property type="protein sequence ID" value="ENSJHYP00000004421.1"/>
    <property type="gene ID" value="ENSJHYG00000003644.1"/>
</dbReference>
<name>A0A8C5IIX9_JUNHY</name>
<reference evidence="1" key="1">
    <citation type="submission" date="2025-08" db="UniProtKB">
        <authorList>
            <consortium name="Ensembl"/>
        </authorList>
    </citation>
    <scope>IDENTIFICATION</scope>
</reference>
<protein>
    <submittedName>
        <fullName evidence="1">Uncharacterized protein</fullName>
    </submittedName>
</protein>
<evidence type="ECO:0000313" key="1">
    <source>
        <dbReference type="Ensembl" id="ENSJHYP00000004421.1"/>
    </source>
</evidence>